<gene>
    <name evidence="3" type="ORF">CALFYP39_02077</name>
</gene>
<evidence type="ECO:0000259" key="2">
    <source>
        <dbReference type="Pfam" id="PF03432"/>
    </source>
</evidence>
<feature type="region of interest" description="Disordered" evidence="1">
    <location>
        <begin position="316"/>
        <end position="337"/>
    </location>
</feature>
<sequence length="607" mass="67362">MPFLKTISGGSGSCRQVDDYLSFGHRGAEDHEERMEKYLTGDKSASRSMAFGHSPGLPDTPFGWHKVMDATRKRFGKDKPPEWFERKRKSNPDLVWRNYYQWVLSPDPRDRASAEEVGQLAQEWCERVWPAEQGWQWIWSVHDDNAHGVMHAHVILNAVNSSNGLKAQITPEDSDTMARVAQEIAREHGMGTLPDLSERRKAMREGRQAPTIQSVRMSAAERSLRRRGRRSWVAEIRDAIDKSIANSSDWDEFVERFEAEGFTVEWSRRGIGYRHPDSGGYDKKVLASSLGSNYDEFGIRARLGIPVDVVNGETSSRITRRQEHKSQVPNAGYSPHNRGLEDALRSRIAAKSSRRGIGAIGAGIKALSAISADGYSSVSEVEEAFRSQILKVEAMEQEVHEIESSISIAEDVLERSERIASARARIDELGSLPSITQAERKERNALLDLIDDDTAFCKMAFSKVAPEVSGADSYESEAGAILNRLRDELGGLSVSLDGARADAKSLSESLGAIEGFVGARAVRDLRGVPSVGEFLRRSKGRQLSVPTSIQTRDSMAIAAALESAASRRILHENRGRFESIEKATKTQAPSVYIRPEVVAVSERKNTV</sequence>
<name>A0A6N3E3A6_9ACTN</name>
<accession>A0A6N3E3A6</accession>
<evidence type="ECO:0000256" key="1">
    <source>
        <dbReference type="SAM" id="MobiDB-lite"/>
    </source>
</evidence>
<reference evidence="3" key="1">
    <citation type="submission" date="2019-11" db="EMBL/GenBank/DDBJ databases">
        <authorList>
            <person name="Feng L."/>
        </authorList>
    </citation>
    <scope>NUCLEOTIDE SEQUENCE</scope>
    <source>
        <strain evidence="3">CaerofaciensLFYP39</strain>
    </source>
</reference>
<proteinExistence type="predicted"/>
<evidence type="ECO:0000313" key="3">
    <source>
        <dbReference type="EMBL" id="VYU34424.1"/>
    </source>
</evidence>
<organism evidence="3">
    <name type="scientific">Collinsella aerofaciens</name>
    <dbReference type="NCBI Taxonomy" id="74426"/>
    <lineage>
        <taxon>Bacteria</taxon>
        <taxon>Bacillati</taxon>
        <taxon>Actinomycetota</taxon>
        <taxon>Coriobacteriia</taxon>
        <taxon>Coriobacteriales</taxon>
        <taxon>Coriobacteriaceae</taxon>
        <taxon>Collinsella</taxon>
    </lineage>
</organism>
<feature type="domain" description="MobA/VirD2-like nuclease" evidence="2">
    <location>
        <begin position="84"/>
        <end position="189"/>
    </location>
</feature>
<dbReference type="EMBL" id="CACRTW010000049">
    <property type="protein sequence ID" value="VYU34424.1"/>
    <property type="molecule type" value="Genomic_DNA"/>
</dbReference>
<dbReference type="RefSeq" id="WP_156600700.1">
    <property type="nucleotide sequence ID" value="NZ_CACRTW010000049.1"/>
</dbReference>
<protein>
    <submittedName>
        <fullName evidence="3">Relaxase/Mobilisation nuclease domain protein</fullName>
    </submittedName>
</protein>
<dbReference type="Pfam" id="PF03432">
    <property type="entry name" value="Relaxase"/>
    <property type="match status" value="1"/>
</dbReference>
<dbReference type="InterPro" id="IPR005094">
    <property type="entry name" value="Endonuclease_MobA/VirD2"/>
</dbReference>
<dbReference type="AlphaFoldDB" id="A0A6N3E3A6"/>